<dbReference type="GO" id="GO:0031177">
    <property type="term" value="F:phosphopantetheine binding"/>
    <property type="evidence" value="ECO:0007669"/>
    <property type="project" value="InterPro"/>
</dbReference>
<dbReference type="Gene3D" id="1.10.1200.10">
    <property type="entry name" value="ACP-like"/>
    <property type="match status" value="1"/>
</dbReference>
<dbReference type="InterPro" id="IPR013120">
    <property type="entry name" value="FAR_NAD-bd"/>
</dbReference>
<dbReference type="InParanoid" id="A0A0G4EVS5"/>
<gene>
    <name evidence="5" type="ORF">Vbra_13681</name>
</gene>
<evidence type="ECO:0000313" key="6">
    <source>
        <dbReference type="Proteomes" id="UP000041254"/>
    </source>
</evidence>
<dbReference type="OrthoDB" id="429813at2759"/>
<evidence type="ECO:0000256" key="2">
    <source>
        <dbReference type="ARBA" id="ARBA00022553"/>
    </source>
</evidence>
<dbReference type="VEuPathDB" id="CryptoDB:Vbra_13681"/>
<dbReference type="PANTHER" id="PTHR44845:SF6">
    <property type="entry name" value="BETA-ALANINE-ACTIVATING ENZYME"/>
    <property type="match status" value="1"/>
</dbReference>
<keyword evidence="6" id="KW-1185">Reference proteome</keyword>
<dbReference type="Pfam" id="PF07993">
    <property type="entry name" value="NAD_binding_4"/>
    <property type="match status" value="1"/>
</dbReference>
<accession>A0A0G4EVS5</accession>
<feature type="region of interest" description="Disordered" evidence="3">
    <location>
        <begin position="159"/>
        <end position="190"/>
    </location>
</feature>
<dbReference type="SUPFAM" id="SSF51735">
    <property type="entry name" value="NAD(P)-binding Rossmann-fold domains"/>
    <property type="match status" value="1"/>
</dbReference>
<dbReference type="SMART" id="SM00823">
    <property type="entry name" value="PKS_PP"/>
    <property type="match status" value="1"/>
</dbReference>
<dbReference type="Gene3D" id="3.40.50.720">
    <property type="entry name" value="NAD(P)-binding Rossmann-like Domain"/>
    <property type="match status" value="1"/>
</dbReference>
<evidence type="ECO:0000256" key="3">
    <source>
        <dbReference type="SAM" id="MobiDB-lite"/>
    </source>
</evidence>
<dbReference type="PROSITE" id="PS50075">
    <property type="entry name" value="CARRIER"/>
    <property type="match status" value="1"/>
</dbReference>
<dbReference type="InterPro" id="IPR020806">
    <property type="entry name" value="PKS_PP-bd"/>
</dbReference>
<sequence>WCEDLCTAAAPADTVKSAKYAPRNASSPSVFTDASARSLSTLTPSSFLSTHCPSSVQPTSSTDSFRPSFTNHTGKTALADALVSVAHSVVGGEERPSPSCTLLDLGLDSIGMTEFREHVRRMTGIDLPPSSMFDNPSLDALAGQLVGKREQEGMMEPIAPFSGHRDGATYPDSSGVSATDDGSKKRDPETDVHKVAKSFKFDVASLPAPQPPRKSRHVLVTDATSAVGRFVTVALLQTKERLTVHCLVQANSEDEGLRQVREACQEAGIWKDEYQSRLMIVPGHVTRRHLGLKPNHLAEYFFAELCERIDLVFHTGFINGQSFMQSYDRLRENTFAMKEIVRLCTTSKLKPLHFVSSLTLFPDYVLGHGKELREATTLDTKRLREVCPPEQFGLPWTNWSTEQVLKKARARGLPCTIYRVPSGMTSLMTGYVDEKDVGGALMMAMLEEGEMPPVVRAPLATPVDVIAAMMARLCLTENRSHWVYHLANPQLITNSDRERWFGDLGVPLKQVSMDHFLATIKKRGAASPLYPLMPLIQRFTSDWCPTHEPNDQLMISTAHLQEDLRRVEWPSAHDVFTSCVAFAGGRGRARVSPAALKRAMEVSRPLSVVLTRVDECDDE</sequence>
<evidence type="ECO:0000259" key="4">
    <source>
        <dbReference type="PROSITE" id="PS50075"/>
    </source>
</evidence>
<keyword evidence="1" id="KW-0596">Phosphopantetheine</keyword>
<feature type="non-terminal residue" evidence="5">
    <location>
        <position position="1"/>
    </location>
</feature>
<dbReference type="InterPro" id="IPR036736">
    <property type="entry name" value="ACP-like_sf"/>
</dbReference>
<name>A0A0G4EVS5_VITBC</name>
<evidence type="ECO:0000256" key="1">
    <source>
        <dbReference type="ARBA" id="ARBA00022450"/>
    </source>
</evidence>
<feature type="domain" description="Carrier" evidence="4">
    <location>
        <begin position="73"/>
        <end position="149"/>
    </location>
</feature>
<organism evidence="5 6">
    <name type="scientific">Vitrella brassicaformis (strain CCMP3155)</name>
    <dbReference type="NCBI Taxonomy" id="1169540"/>
    <lineage>
        <taxon>Eukaryota</taxon>
        <taxon>Sar</taxon>
        <taxon>Alveolata</taxon>
        <taxon>Colpodellida</taxon>
        <taxon>Vitrellaceae</taxon>
        <taxon>Vitrella</taxon>
    </lineage>
</organism>
<evidence type="ECO:0000313" key="5">
    <source>
        <dbReference type="EMBL" id="CEM02532.1"/>
    </source>
</evidence>
<dbReference type="STRING" id="1169540.A0A0G4EVS5"/>
<keyword evidence="2" id="KW-0597">Phosphoprotein</keyword>
<protein>
    <recommendedName>
        <fullName evidence="4">Carrier domain-containing protein</fullName>
    </recommendedName>
</protein>
<dbReference type="PANTHER" id="PTHR44845">
    <property type="entry name" value="CARRIER DOMAIN-CONTAINING PROTEIN"/>
    <property type="match status" value="1"/>
</dbReference>
<reference evidence="5 6" key="1">
    <citation type="submission" date="2014-11" db="EMBL/GenBank/DDBJ databases">
        <authorList>
            <person name="Zhu J."/>
            <person name="Qi W."/>
            <person name="Song R."/>
        </authorList>
    </citation>
    <scope>NUCLEOTIDE SEQUENCE [LARGE SCALE GENOMIC DNA]</scope>
</reference>
<dbReference type="Proteomes" id="UP000041254">
    <property type="component" value="Unassembled WGS sequence"/>
</dbReference>
<dbReference type="SUPFAM" id="SSF47336">
    <property type="entry name" value="ACP-like"/>
    <property type="match status" value="1"/>
</dbReference>
<dbReference type="EMBL" id="CDMY01000328">
    <property type="protein sequence ID" value="CEM02532.1"/>
    <property type="molecule type" value="Genomic_DNA"/>
</dbReference>
<proteinExistence type="predicted"/>
<feature type="compositionally biased region" description="Basic and acidic residues" evidence="3">
    <location>
        <begin position="181"/>
        <end position="190"/>
    </location>
</feature>
<dbReference type="Pfam" id="PF00550">
    <property type="entry name" value="PP-binding"/>
    <property type="match status" value="1"/>
</dbReference>
<dbReference type="InterPro" id="IPR036291">
    <property type="entry name" value="NAD(P)-bd_dom_sf"/>
</dbReference>
<dbReference type="AlphaFoldDB" id="A0A0G4EVS5"/>
<dbReference type="InterPro" id="IPR009081">
    <property type="entry name" value="PP-bd_ACP"/>
</dbReference>